<organism evidence="1 2">
    <name type="scientific">Kaistia geumhonensis</name>
    <dbReference type="NCBI Taxonomy" id="410839"/>
    <lineage>
        <taxon>Bacteria</taxon>
        <taxon>Pseudomonadati</taxon>
        <taxon>Pseudomonadota</taxon>
        <taxon>Alphaproteobacteria</taxon>
        <taxon>Hyphomicrobiales</taxon>
        <taxon>Kaistiaceae</taxon>
        <taxon>Kaistia</taxon>
    </lineage>
</organism>
<reference evidence="1 2" key="1">
    <citation type="submission" date="2023-07" db="EMBL/GenBank/DDBJ databases">
        <title>Genomic Encyclopedia of Type Strains, Phase IV (KMG-IV): sequencing the most valuable type-strain genomes for metagenomic binning, comparative biology and taxonomic classification.</title>
        <authorList>
            <person name="Goeker M."/>
        </authorList>
    </citation>
    <scope>NUCLEOTIDE SEQUENCE [LARGE SCALE GENOMIC DNA]</scope>
    <source>
        <strain evidence="1 2">B1-1</strain>
    </source>
</reference>
<gene>
    <name evidence="1" type="ORF">QO015_001606</name>
</gene>
<comment type="caution">
    <text evidence="1">The sequence shown here is derived from an EMBL/GenBank/DDBJ whole genome shotgun (WGS) entry which is preliminary data.</text>
</comment>
<keyword evidence="2" id="KW-1185">Reference proteome</keyword>
<evidence type="ECO:0000313" key="1">
    <source>
        <dbReference type="EMBL" id="MDQ0515993.1"/>
    </source>
</evidence>
<dbReference type="RefSeq" id="WP_266280184.1">
    <property type="nucleotide sequence ID" value="NZ_JAPKNF010000001.1"/>
</dbReference>
<dbReference type="InterPro" id="IPR025961">
    <property type="entry name" value="Metal_resist"/>
</dbReference>
<sequence length="145" mass="15220">MTLTGRPAIAALAVLALSLMVNCVLIGFLVARSTERPRPAPAERISVVGTRLLPPPLRAEVSDRLKSDAPNLKAAVASVRQARQAVIAAMRAEPYDRAGVASALATLRQRINALSELGDAAILDTLDGASPDLRARIGPQPRRGG</sequence>
<proteinExistence type="predicted"/>
<dbReference type="Pfam" id="PF13801">
    <property type="entry name" value="Metal_resist"/>
    <property type="match status" value="1"/>
</dbReference>
<dbReference type="EMBL" id="JAUSWJ010000001">
    <property type="protein sequence ID" value="MDQ0515993.1"/>
    <property type="molecule type" value="Genomic_DNA"/>
</dbReference>
<protein>
    <submittedName>
        <fullName evidence="1">Membrane protein</fullName>
    </submittedName>
</protein>
<accession>A0ABU0M4V8</accession>
<name>A0ABU0M4V8_9HYPH</name>
<dbReference type="Proteomes" id="UP001223743">
    <property type="component" value="Unassembled WGS sequence"/>
</dbReference>
<evidence type="ECO:0000313" key="2">
    <source>
        <dbReference type="Proteomes" id="UP001223743"/>
    </source>
</evidence>